<keyword evidence="8 11" id="KW-0503">Monooxygenase</keyword>
<dbReference type="InterPro" id="IPR008069">
    <property type="entry name" value="Cyt_P450_E_grp-I_CYP2D-like"/>
</dbReference>
<dbReference type="Ensembl" id="ENSELUT00000001231.3">
    <property type="protein sequence ID" value="ENSELUP00000010985.2"/>
    <property type="gene ID" value="ENSELUG00000011482.3"/>
</dbReference>
<reference evidence="13" key="3">
    <citation type="submission" date="2025-08" db="UniProtKB">
        <authorList>
            <consortium name="Ensembl"/>
        </authorList>
    </citation>
    <scope>IDENTIFICATION</scope>
</reference>
<dbReference type="PROSITE" id="PS00086">
    <property type="entry name" value="CYTOCHROME_P450"/>
    <property type="match status" value="1"/>
</dbReference>
<keyword evidence="5 10" id="KW-0479">Metal-binding</keyword>
<evidence type="ECO:0000256" key="1">
    <source>
        <dbReference type="ARBA" id="ARBA00001971"/>
    </source>
</evidence>
<dbReference type="Gene3D" id="1.10.630.10">
    <property type="entry name" value="Cytochrome P450"/>
    <property type="match status" value="1"/>
</dbReference>
<proteinExistence type="inferred from homology"/>
<evidence type="ECO:0000256" key="2">
    <source>
        <dbReference type="ARBA" id="ARBA00004370"/>
    </source>
</evidence>
<dbReference type="GO" id="GO:0006082">
    <property type="term" value="P:organic acid metabolic process"/>
    <property type="evidence" value="ECO:0007669"/>
    <property type="project" value="TreeGrafter"/>
</dbReference>
<evidence type="ECO:0000256" key="7">
    <source>
        <dbReference type="ARBA" id="ARBA00023004"/>
    </source>
</evidence>
<dbReference type="GO" id="GO:0020037">
    <property type="term" value="F:heme binding"/>
    <property type="evidence" value="ECO:0007669"/>
    <property type="project" value="InterPro"/>
</dbReference>
<evidence type="ECO:0000313" key="13">
    <source>
        <dbReference type="Ensembl" id="ENSELUP00000010985.2"/>
    </source>
</evidence>
<evidence type="ECO:0000313" key="14">
    <source>
        <dbReference type="Proteomes" id="UP000265140"/>
    </source>
</evidence>
<evidence type="ECO:0000256" key="8">
    <source>
        <dbReference type="ARBA" id="ARBA00023033"/>
    </source>
</evidence>
<comment type="subcellular location">
    <subcellularLocation>
        <location evidence="2">Membrane</location>
    </subcellularLocation>
</comment>
<keyword evidence="12" id="KW-1133">Transmembrane helix</keyword>
<dbReference type="GO" id="GO:0005506">
    <property type="term" value="F:iron ion binding"/>
    <property type="evidence" value="ECO:0007669"/>
    <property type="project" value="InterPro"/>
</dbReference>
<dbReference type="InterPro" id="IPR036396">
    <property type="entry name" value="Cyt_P450_sf"/>
</dbReference>
<evidence type="ECO:0000256" key="4">
    <source>
        <dbReference type="ARBA" id="ARBA00022617"/>
    </source>
</evidence>
<evidence type="ECO:0000256" key="11">
    <source>
        <dbReference type="RuleBase" id="RU000461"/>
    </source>
</evidence>
<dbReference type="GeneTree" id="ENSGT00950000182879"/>
<keyword evidence="9 12" id="KW-0472">Membrane</keyword>
<reference evidence="13" key="2">
    <citation type="submission" date="2020-02" db="EMBL/GenBank/DDBJ databases">
        <title>Esox lucius (northern pike) genome, fEsoLuc1, primary haplotype.</title>
        <authorList>
            <person name="Myers G."/>
            <person name="Karagic N."/>
            <person name="Meyer A."/>
            <person name="Pippel M."/>
            <person name="Reichard M."/>
            <person name="Winkler S."/>
            <person name="Tracey A."/>
            <person name="Sims Y."/>
            <person name="Howe K."/>
            <person name="Rhie A."/>
            <person name="Formenti G."/>
            <person name="Durbin R."/>
            <person name="Fedrigo O."/>
            <person name="Jarvis E.D."/>
        </authorList>
    </citation>
    <scope>NUCLEOTIDE SEQUENCE [LARGE SCALE GENOMIC DNA]</scope>
</reference>
<dbReference type="AlphaFoldDB" id="A0A3P8Y4J7"/>
<dbReference type="InterPro" id="IPR050182">
    <property type="entry name" value="Cytochrome_P450_fam2"/>
</dbReference>
<comment type="cofactor">
    <cofactor evidence="1 10">
        <name>heme</name>
        <dbReference type="ChEBI" id="CHEBI:30413"/>
    </cofactor>
</comment>
<dbReference type="PANTHER" id="PTHR24300">
    <property type="entry name" value="CYTOCHROME P450 508A4-RELATED"/>
    <property type="match status" value="1"/>
</dbReference>
<dbReference type="InterPro" id="IPR002401">
    <property type="entry name" value="Cyt_P450_E_grp-I"/>
</dbReference>
<keyword evidence="12" id="KW-0812">Transmembrane</keyword>
<evidence type="ECO:0000256" key="9">
    <source>
        <dbReference type="ARBA" id="ARBA00023136"/>
    </source>
</evidence>
<comment type="similarity">
    <text evidence="3 11">Belongs to the cytochrome P450 family.</text>
</comment>
<evidence type="ECO:0000256" key="3">
    <source>
        <dbReference type="ARBA" id="ARBA00010617"/>
    </source>
</evidence>
<dbReference type="GO" id="GO:0005737">
    <property type="term" value="C:cytoplasm"/>
    <property type="evidence" value="ECO:0007669"/>
    <property type="project" value="TreeGrafter"/>
</dbReference>
<name>A0A3P8Y4J7_ESOLU</name>
<dbReference type="Pfam" id="PF00067">
    <property type="entry name" value="p450"/>
    <property type="match status" value="1"/>
</dbReference>
<evidence type="ECO:0000256" key="12">
    <source>
        <dbReference type="SAM" id="Phobius"/>
    </source>
</evidence>
<dbReference type="GeneID" id="105006952"/>
<sequence>MILLVALDYFDVNSCLVFIFVFLLVMDIVRNRPPPNFPPGPWSLPFLGNIFTVPDPETMKKMAQKYGPVYSLRRGSAREIYISGYKMVKEALVNQLDTFAERPIIPLFHKTNKALGLSLSNGYLWKAQRKFANTHLRYFGEGTKGLEHYIQLESNFLCEVFKEEQGRGFNPHFILNNAVGNVISSVVFGHRFEYSDENFQKLLRLNNEAVILSGTARAQLFDIFPGILKYLPGPHQTIQSNYCQMTDILQVEIDKHKEDWDPENPRDYVDMYLTEINKRKEDPKAGFDTENLLVCTLDLIEAGTETTGTTLRWALVFMMNYPETQEKVQAEIDRVIGQSRQPNMSDRPNMPYTDAVIHEIQRMGNILPLGFPKMSSKDATLGGYFIPKGTAINTILSSVLVDKDEWETPDTFNPEHFLDSNKQFRKRNAFMPFSAGKRGCLGEHLARMELFLFFSSLLQRFSFSPVPGVVPNLERVLGFTHSPKTFLVRALPR</sequence>
<dbReference type="PANTHER" id="PTHR24300:SF309">
    <property type="entry name" value="CYTOCHROME P450-RELATED"/>
    <property type="match status" value="1"/>
</dbReference>
<evidence type="ECO:0000256" key="6">
    <source>
        <dbReference type="ARBA" id="ARBA00023002"/>
    </source>
</evidence>
<dbReference type="FunFam" id="1.10.630.10:FF:000004">
    <property type="entry name" value="cytochrome P450 2D15 isoform X1"/>
    <property type="match status" value="1"/>
</dbReference>
<dbReference type="PRINTS" id="PR01686">
    <property type="entry name" value="EP450ICYP2D"/>
</dbReference>
<dbReference type="InterPro" id="IPR017972">
    <property type="entry name" value="Cyt_P450_CS"/>
</dbReference>
<dbReference type="STRING" id="8010.ENSELUP00000010985"/>
<reference evidence="13" key="4">
    <citation type="submission" date="2025-09" db="UniProtKB">
        <authorList>
            <consortium name="Ensembl"/>
        </authorList>
    </citation>
    <scope>IDENTIFICATION</scope>
</reference>
<reference evidence="14" key="1">
    <citation type="journal article" date="2014" name="PLoS ONE">
        <title>The genome and linkage map of the northern pike (Esox lucius): conserved synteny revealed between the salmonid sister group and the Neoteleostei.</title>
        <authorList>
            <person name="Rondeau E.B."/>
            <person name="Minkley D.R."/>
            <person name="Leong J.S."/>
            <person name="Messmer A.M."/>
            <person name="Jantzen J.R."/>
            <person name="von Schalburg K.R."/>
            <person name="Lemon C."/>
            <person name="Bird N.H."/>
            <person name="Koop B.F."/>
        </authorList>
    </citation>
    <scope>NUCLEOTIDE SEQUENCE</scope>
</reference>
<dbReference type="KEGG" id="els:105006952"/>
<dbReference type="GO" id="GO:0006805">
    <property type="term" value="P:xenobiotic metabolic process"/>
    <property type="evidence" value="ECO:0007669"/>
    <property type="project" value="TreeGrafter"/>
</dbReference>
<dbReference type="GO" id="GO:0016020">
    <property type="term" value="C:membrane"/>
    <property type="evidence" value="ECO:0007669"/>
    <property type="project" value="UniProtKB-SubCell"/>
</dbReference>
<dbReference type="OrthoDB" id="2789670at2759"/>
<evidence type="ECO:0000256" key="10">
    <source>
        <dbReference type="PIRSR" id="PIRSR602401-1"/>
    </source>
</evidence>
<keyword evidence="7 10" id="KW-0408">Iron</keyword>
<dbReference type="SUPFAM" id="SSF48264">
    <property type="entry name" value="Cytochrome P450"/>
    <property type="match status" value="1"/>
</dbReference>
<dbReference type="Bgee" id="ENSELUG00000011482">
    <property type="expression patterns" value="Expressed in liver and 13 other cell types or tissues"/>
</dbReference>
<protein>
    <recommendedName>
        <fullName evidence="15">Cytochrome P450, family 2, subfamily AD, polypeptide 2</fullName>
    </recommendedName>
</protein>
<organism evidence="13 14">
    <name type="scientific">Esox lucius</name>
    <name type="common">Northern pike</name>
    <dbReference type="NCBI Taxonomy" id="8010"/>
    <lineage>
        <taxon>Eukaryota</taxon>
        <taxon>Metazoa</taxon>
        <taxon>Chordata</taxon>
        <taxon>Craniata</taxon>
        <taxon>Vertebrata</taxon>
        <taxon>Euteleostomi</taxon>
        <taxon>Actinopterygii</taxon>
        <taxon>Neopterygii</taxon>
        <taxon>Teleostei</taxon>
        <taxon>Protacanthopterygii</taxon>
        <taxon>Esociformes</taxon>
        <taxon>Esocidae</taxon>
        <taxon>Esox</taxon>
    </lineage>
</organism>
<dbReference type="GO" id="GO:0016712">
    <property type="term" value="F:oxidoreductase activity, acting on paired donors, with incorporation or reduction of molecular oxygen, reduced flavin or flavoprotein as one donor, and incorporation of one atom of oxygen"/>
    <property type="evidence" value="ECO:0007669"/>
    <property type="project" value="InterPro"/>
</dbReference>
<dbReference type="RefSeq" id="XP_010863995.2">
    <property type="nucleotide sequence ID" value="XM_010865693.3"/>
</dbReference>
<evidence type="ECO:0000256" key="5">
    <source>
        <dbReference type="ARBA" id="ARBA00022723"/>
    </source>
</evidence>
<dbReference type="PRINTS" id="PR00463">
    <property type="entry name" value="EP450I"/>
</dbReference>
<evidence type="ECO:0008006" key="15">
    <source>
        <dbReference type="Google" id="ProtNLM"/>
    </source>
</evidence>
<feature type="transmembrane region" description="Helical" evidence="12">
    <location>
        <begin position="6"/>
        <end position="26"/>
    </location>
</feature>
<accession>A0A3P8Y4J7</accession>
<dbReference type="InterPro" id="IPR001128">
    <property type="entry name" value="Cyt_P450"/>
</dbReference>
<dbReference type="PRINTS" id="PR00385">
    <property type="entry name" value="P450"/>
</dbReference>
<keyword evidence="6 11" id="KW-0560">Oxidoreductase</keyword>
<keyword evidence="4 10" id="KW-0349">Heme</keyword>
<feature type="binding site" description="axial binding residue" evidence="10">
    <location>
        <position position="440"/>
    </location>
    <ligand>
        <name>heme</name>
        <dbReference type="ChEBI" id="CHEBI:30413"/>
    </ligand>
    <ligandPart>
        <name>Fe</name>
        <dbReference type="ChEBI" id="CHEBI:18248"/>
    </ligandPart>
</feature>
<keyword evidence="14" id="KW-1185">Reference proteome</keyword>
<dbReference type="Proteomes" id="UP000265140">
    <property type="component" value="Chromosome 8"/>
</dbReference>